<keyword evidence="1" id="KW-0175">Coiled coil</keyword>
<sequence>MSAYPLSNNSWPTKSALMAGSQSQEQSQASMLNNSWDRKSALMAGSQPEDCYQDMLRPSPHSEEATLQPVVSDMDHLSHIPHTKDGVQEEPPHADLGQLISHQSESVEDIASGFQFTPFAQNRPPVFHGHERQTNPAPVSSAQQVKASTSHASPLSSSQAPRKEPTSKGHLPMVDIPRHAPFQMAKPPTQPAKLAGSTNPRHDEINSGGSTSTLSAVELIQASIEDDGGHHGAEQDILTQDRGSHHDRHIPQIPQRHQLQSSRHSTKPPPTQDPLPSRERRLASHQATKARQVPETNDDVSVRLANQTDLGDNQLRERLEPDEAPRIQEPSRSVAIPDLAWGLPAPSDQQRRQRDPRNPHSQVTNRPISNIQSREYSPRPHSRESNVSKRRLPMQSAKLTKPPRKTAPSPLTDKKKSRIESQKGLTKYWNLYFTEDSEYIQRLESKVRELQNQITYSEHDITRYQEDITEYQDSFGHLQADTSARIQQLQLKTETQVHTIEQLETDNGQLHKDLGKDREELEKMSSKVKELSKKFHEYKECLNKTMAEHQQLYTKTKRNVKNIANELRTEYEDQEKSREASTKKILQESESAREALSKKVESVVREAREHTAELSQTIAHLRAELSERQRELVQEKENSENVRRELNESHQATTQALQSLASQNIQILETLEDQLGIEQDALQASEVRDGKVDSLAQALDELRSQLSNPTDIVDKLVSTHQDTREAVQVATEKLESRVISLGQNDQEYGTRIKEIVNICRALDDRMLSYDGTLHWQQKYQELEIEIQDSEAKYQATQAEVHDAFESRDIVFDENMELRNQVAALEGQLGDLWIEMKVGQESQLTETTGLEESLVERDAAIQDLQSRLKESEVIQWNLQQALNTSSEERDRFVADNVGKTSELEEKIRDAEERLSASDQANVRLVQELHEAEERNQQLSSGREVQDLTKLLKEDVRRLRDLINKVTNLDKKIGDVDMSAQLEEGKAHLVAFEEMFNRLKNDIADTRHTQDGSGLIRAHTEAGAESATGAQPRAEPEAPALAEQSPTTWVLEGSNRTRRVTVRSPVEEPVPAAPTVSEERQNRRIAQPRKPSIRAARMASMEIGPNRSAPAAEPLIPAGESEASVSASQPVKDKQRPELSTHSSYNRPVRSDNKRKRIETTEATNKRRKTSQASIQVPGQNRPRRAMSEYIPHDEEMPDRAASHNTHVSRDEEGEDVGEEETSPPTADDSRLEREGQRGRNPRRSTTLITYGRQASNPPDQVHPSTDRMTRRSPSQTSNASTNTMKSGASTDRLRASVPTSAKKSGRASSSRRGKT</sequence>
<protein>
    <submittedName>
        <fullName evidence="3">Uncharacterized protein</fullName>
    </submittedName>
</protein>
<feature type="compositionally biased region" description="Basic and acidic residues" evidence="2">
    <location>
        <begin position="349"/>
        <end position="358"/>
    </location>
</feature>
<feature type="coiled-coil region" evidence="1">
    <location>
        <begin position="514"/>
        <end position="688"/>
    </location>
</feature>
<organism evidence="3 4">
    <name type="scientific">Seiridium cardinale</name>
    <dbReference type="NCBI Taxonomy" id="138064"/>
    <lineage>
        <taxon>Eukaryota</taxon>
        <taxon>Fungi</taxon>
        <taxon>Dikarya</taxon>
        <taxon>Ascomycota</taxon>
        <taxon>Pezizomycotina</taxon>
        <taxon>Sordariomycetes</taxon>
        <taxon>Xylariomycetidae</taxon>
        <taxon>Amphisphaeriales</taxon>
        <taxon>Sporocadaceae</taxon>
        <taxon>Seiridium</taxon>
    </lineage>
</organism>
<feature type="compositionally biased region" description="Basic and acidic residues" evidence="2">
    <location>
        <begin position="314"/>
        <end position="326"/>
    </location>
</feature>
<feature type="compositionally biased region" description="Polar residues" evidence="2">
    <location>
        <begin position="1270"/>
        <end position="1288"/>
    </location>
</feature>
<feature type="coiled-coil region" evidence="1">
    <location>
        <begin position="433"/>
        <end position="467"/>
    </location>
</feature>
<feature type="region of interest" description="Disordered" evidence="2">
    <location>
        <begin position="118"/>
        <end position="210"/>
    </location>
</feature>
<gene>
    <name evidence="3" type="ORF">SCAR479_08064</name>
</gene>
<evidence type="ECO:0000256" key="2">
    <source>
        <dbReference type="SAM" id="MobiDB-lite"/>
    </source>
</evidence>
<dbReference type="Gene3D" id="1.10.287.1490">
    <property type="match status" value="1"/>
</dbReference>
<evidence type="ECO:0000313" key="4">
    <source>
        <dbReference type="Proteomes" id="UP001465668"/>
    </source>
</evidence>
<feature type="compositionally biased region" description="Basic residues" evidence="2">
    <location>
        <begin position="1302"/>
        <end position="1314"/>
    </location>
</feature>
<dbReference type="PANTHER" id="PTHR45615:SF80">
    <property type="entry name" value="GRIP DOMAIN-CONTAINING PROTEIN"/>
    <property type="match status" value="1"/>
</dbReference>
<feature type="compositionally biased region" description="Low complexity" evidence="2">
    <location>
        <begin position="1060"/>
        <end position="1074"/>
    </location>
</feature>
<feature type="compositionally biased region" description="Low complexity" evidence="2">
    <location>
        <begin position="21"/>
        <end position="30"/>
    </location>
</feature>
<feature type="compositionally biased region" description="Low complexity" evidence="2">
    <location>
        <begin position="147"/>
        <end position="160"/>
    </location>
</feature>
<evidence type="ECO:0000256" key="1">
    <source>
        <dbReference type="SAM" id="Coils"/>
    </source>
</evidence>
<dbReference type="Proteomes" id="UP001465668">
    <property type="component" value="Unassembled WGS sequence"/>
</dbReference>
<feature type="region of interest" description="Disordered" evidence="2">
    <location>
        <begin position="1"/>
        <end position="64"/>
    </location>
</feature>
<keyword evidence="4" id="KW-1185">Reference proteome</keyword>
<dbReference type="EMBL" id="JARVKM010000035">
    <property type="protein sequence ID" value="KAK9775387.1"/>
    <property type="molecule type" value="Genomic_DNA"/>
</dbReference>
<feature type="compositionally biased region" description="Basic and acidic residues" evidence="2">
    <location>
        <begin position="1189"/>
        <end position="1200"/>
    </location>
</feature>
<accession>A0ABR2XNZ6</accession>
<feature type="region of interest" description="Disordered" evidence="2">
    <location>
        <begin position="254"/>
        <end position="419"/>
    </location>
</feature>
<name>A0ABR2XNZ6_9PEZI</name>
<evidence type="ECO:0000313" key="3">
    <source>
        <dbReference type="EMBL" id="KAK9775387.1"/>
    </source>
</evidence>
<proteinExistence type="predicted"/>
<feature type="compositionally biased region" description="Low complexity" evidence="2">
    <location>
        <begin position="1028"/>
        <end position="1041"/>
    </location>
</feature>
<feature type="region of interest" description="Disordered" evidence="2">
    <location>
        <begin position="1117"/>
        <end position="1314"/>
    </location>
</feature>
<feature type="region of interest" description="Disordered" evidence="2">
    <location>
        <begin position="1019"/>
        <end position="1092"/>
    </location>
</feature>
<reference evidence="3 4" key="1">
    <citation type="submission" date="2024-02" db="EMBL/GenBank/DDBJ databases">
        <title>First draft genome assembly of two strains of Seiridium cardinale.</title>
        <authorList>
            <person name="Emiliani G."/>
            <person name="Scali E."/>
        </authorList>
    </citation>
    <scope>NUCLEOTIDE SEQUENCE [LARGE SCALE GENOMIC DNA]</scope>
    <source>
        <strain evidence="3 4">BM-138-000479</strain>
    </source>
</reference>
<feature type="compositionally biased region" description="Acidic residues" evidence="2">
    <location>
        <begin position="1210"/>
        <end position="1220"/>
    </location>
</feature>
<comment type="caution">
    <text evidence="3">The sequence shown here is derived from an EMBL/GenBank/DDBJ whole genome shotgun (WGS) entry which is preliminary data.</text>
</comment>
<feature type="compositionally biased region" description="Polar residues" evidence="2">
    <location>
        <begin position="134"/>
        <end position="146"/>
    </location>
</feature>
<feature type="coiled-coil region" evidence="1">
    <location>
        <begin position="899"/>
        <end position="970"/>
    </location>
</feature>
<feature type="coiled-coil region" evidence="1">
    <location>
        <begin position="772"/>
        <end position="799"/>
    </location>
</feature>
<feature type="compositionally biased region" description="Polar residues" evidence="2">
    <location>
        <begin position="1"/>
        <end position="13"/>
    </location>
</feature>
<feature type="compositionally biased region" description="Polar residues" evidence="2">
    <location>
        <begin position="359"/>
        <end position="375"/>
    </location>
</feature>
<dbReference type="PANTHER" id="PTHR45615">
    <property type="entry name" value="MYOSIN HEAVY CHAIN, NON-MUSCLE"/>
    <property type="match status" value="1"/>
</dbReference>
<feature type="compositionally biased region" description="Basic and acidic residues" evidence="2">
    <location>
        <begin position="1226"/>
        <end position="1236"/>
    </location>
</feature>
<feature type="compositionally biased region" description="Polar residues" evidence="2">
    <location>
        <begin position="1242"/>
        <end position="1257"/>
    </location>
</feature>
<feature type="compositionally biased region" description="Basic and acidic residues" evidence="2">
    <location>
        <begin position="376"/>
        <end position="387"/>
    </location>
</feature>